<evidence type="ECO:0000256" key="7">
    <source>
        <dbReference type="HAMAP-Rule" id="MF_00675"/>
    </source>
</evidence>
<dbReference type="InterPro" id="IPR003766">
    <property type="entry name" value="Uronate_isomerase"/>
</dbReference>
<dbReference type="NCBIfam" id="NF002794">
    <property type="entry name" value="PRK02925.1"/>
    <property type="match status" value="1"/>
</dbReference>
<dbReference type="HAMAP" id="MF_00675">
    <property type="entry name" value="UxaC"/>
    <property type="match status" value="1"/>
</dbReference>
<comment type="pathway">
    <text evidence="2 7">Carbohydrate metabolism; pentose and glucuronate interconversion.</text>
</comment>
<dbReference type="EMBL" id="CATKSH010000009">
    <property type="protein sequence ID" value="CAI9120918.1"/>
    <property type="molecule type" value="Genomic_DNA"/>
</dbReference>
<accession>A0AA35Y1T0</accession>
<evidence type="ECO:0000256" key="5">
    <source>
        <dbReference type="ARBA" id="ARBA00020555"/>
    </source>
</evidence>
<evidence type="ECO:0000313" key="9">
    <source>
        <dbReference type="Proteomes" id="UP001176960"/>
    </source>
</evidence>
<comment type="catalytic activity">
    <reaction evidence="7">
        <text>aldehydo-D-galacturonate = keto-D-tagaturonate</text>
        <dbReference type="Rhea" id="RHEA:27702"/>
        <dbReference type="ChEBI" id="CHEBI:12952"/>
        <dbReference type="ChEBI" id="CHEBI:17886"/>
    </reaction>
</comment>
<dbReference type="Proteomes" id="UP001176960">
    <property type="component" value="Unassembled WGS sequence"/>
</dbReference>
<dbReference type="Gene3D" id="1.10.2020.10">
    <property type="entry name" value="uronate isomerase, domain 2, chain A"/>
    <property type="match status" value="1"/>
</dbReference>
<dbReference type="EC" id="5.3.1.12" evidence="4 7"/>
<reference evidence="8" key="1">
    <citation type="submission" date="2023-03" db="EMBL/GenBank/DDBJ databases">
        <authorList>
            <person name="Cleenwerck I."/>
        </authorList>
    </citation>
    <scope>NUCLEOTIDE SEQUENCE</scope>
    <source>
        <strain evidence="8">LMG 32879</strain>
    </source>
</reference>
<evidence type="ECO:0000256" key="3">
    <source>
        <dbReference type="ARBA" id="ARBA00008397"/>
    </source>
</evidence>
<evidence type="ECO:0000256" key="6">
    <source>
        <dbReference type="ARBA" id="ARBA00023235"/>
    </source>
</evidence>
<comment type="catalytic activity">
    <reaction evidence="1 7">
        <text>D-glucuronate = D-fructuronate</text>
        <dbReference type="Rhea" id="RHEA:13049"/>
        <dbReference type="ChEBI" id="CHEBI:58720"/>
        <dbReference type="ChEBI" id="CHEBI:59863"/>
        <dbReference type="EC" id="5.3.1.12"/>
    </reaction>
</comment>
<protein>
    <recommendedName>
        <fullName evidence="5 7">Uronate isomerase</fullName>
        <ecNumber evidence="4 7">5.3.1.12</ecNumber>
    </recommendedName>
    <alternativeName>
        <fullName evidence="7">Glucuronate isomerase</fullName>
    </alternativeName>
    <alternativeName>
        <fullName evidence="7">Uronic isomerase</fullName>
    </alternativeName>
</protein>
<dbReference type="AlphaFoldDB" id="A0AA35Y1T0"/>
<keyword evidence="6 7" id="KW-0413">Isomerase</keyword>
<keyword evidence="9" id="KW-1185">Reference proteome</keyword>
<evidence type="ECO:0000256" key="4">
    <source>
        <dbReference type="ARBA" id="ARBA00012546"/>
    </source>
</evidence>
<dbReference type="SUPFAM" id="SSF51556">
    <property type="entry name" value="Metallo-dependent hydrolases"/>
    <property type="match status" value="1"/>
</dbReference>
<evidence type="ECO:0000313" key="8">
    <source>
        <dbReference type="EMBL" id="CAI9120918.1"/>
    </source>
</evidence>
<comment type="similarity">
    <text evidence="3 7">Belongs to the metallo-dependent hydrolases superfamily. Uronate isomerase family.</text>
</comment>
<dbReference type="Gene3D" id="3.20.20.140">
    <property type="entry name" value="Metal-dependent hydrolases"/>
    <property type="match status" value="1"/>
</dbReference>
<gene>
    <name evidence="7 8" type="primary">uxaC</name>
    <name evidence="8" type="ORF">LMG32879_001758</name>
</gene>
<proteinExistence type="inferred from homology"/>
<dbReference type="InterPro" id="IPR032466">
    <property type="entry name" value="Metal_Hydrolase"/>
</dbReference>
<evidence type="ECO:0000256" key="2">
    <source>
        <dbReference type="ARBA" id="ARBA00004892"/>
    </source>
</evidence>
<dbReference type="GO" id="GO:0042840">
    <property type="term" value="P:D-glucuronate catabolic process"/>
    <property type="evidence" value="ECO:0007669"/>
    <property type="project" value="TreeGrafter"/>
</dbReference>
<dbReference type="PANTHER" id="PTHR30068:SF4">
    <property type="entry name" value="URONATE ISOMERASE"/>
    <property type="match status" value="1"/>
</dbReference>
<dbReference type="RefSeq" id="WP_289841181.1">
    <property type="nucleotide sequence ID" value="NZ_CATKSH010000009.1"/>
</dbReference>
<dbReference type="PANTHER" id="PTHR30068">
    <property type="entry name" value="URONATE ISOMERASE"/>
    <property type="match status" value="1"/>
</dbReference>
<dbReference type="Pfam" id="PF02614">
    <property type="entry name" value="UxaC"/>
    <property type="match status" value="1"/>
</dbReference>
<evidence type="ECO:0000256" key="1">
    <source>
        <dbReference type="ARBA" id="ARBA00001165"/>
    </source>
</evidence>
<sequence>MPTLTLHPDRLFPPDEATRSIARRLHDRIASLPIISPHGHTDPAWFAGNEAFENPAELLIIPDHYVFRMLMSAGVPLESLGIPPAGGRSTADPRAVWQIFAAHYHLFRGTPSRLWLDWVFYHVFGLRSRLDAATADHYYDVIDSRLKTPEFRPRALFEQFNIEVLTTTEGPLDTLEHHASIRRSGWGGRILTAYRPDNVTNPESPGFQEAIRAFGAVTGQDVTTFAGYMRAHRARRAFFRTMGATSTDHGHPDPFTTSLPAEAVEALYRRVTTGTVTPEDARLFRGHMLTEMAGLSAEDGMVMQLHTGVFRNHNPSLFARFGADKGADIPVAVDFVHALKPLLDQWGNDPRLTLILFTLDETTFSRELAPLAGHYPALRLGPPWWFLDSPDGMSRFRAAATETAGFYNTVGFNDDTRAFLSIPARHDVARRADAAYLARLVAEHRIDEDEAEEIAHDLTYGLVKKAYQL</sequence>
<dbReference type="GO" id="GO:0019698">
    <property type="term" value="P:D-galacturonate catabolic process"/>
    <property type="evidence" value="ECO:0007669"/>
    <property type="project" value="TreeGrafter"/>
</dbReference>
<organism evidence="8 9">
    <name type="scientific">Brytella acorum</name>
    <dbReference type="NCBI Taxonomy" id="2959299"/>
    <lineage>
        <taxon>Bacteria</taxon>
        <taxon>Pseudomonadati</taxon>
        <taxon>Pseudomonadota</taxon>
        <taxon>Alphaproteobacteria</taxon>
        <taxon>Acetobacterales</taxon>
        <taxon>Acetobacteraceae</taxon>
        <taxon>Brytella</taxon>
    </lineage>
</organism>
<comment type="caution">
    <text evidence="8">The sequence shown here is derived from an EMBL/GenBank/DDBJ whole genome shotgun (WGS) entry which is preliminary data.</text>
</comment>
<dbReference type="GO" id="GO:0008880">
    <property type="term" value="F:glucuronate isomerase activity"/>
    <property type="evidence" value="ECO:0007669"/>
    <property type="project" value="UniProtKB-UniRule"/>
</dbReference>
<name>A0AA35Y1T0_9PROT</name>